<feature type="chain" id="PRO_5025375018" description="F-box domain-containing protein" evidence="1">
    <location>
        <begin position="20"/>
        <end position="303"/>
    </location>
</feature>
<keyword evidence="3" id="KW-1185">Reference proteome</keyword>
<sequence length="303" mass="34693">MEDLLLLLLALELVLHVITSSLPAPGCILVPSHIVTRTLLSFTLVCHETRRLADGYLHQYCVYLDSSTRLHTFLSASSARRTAPHVTRLSLAPFEGDILAEGICHGIHQLLNISAHSLTKLVIDMPLWSVRRGRDHNNLLSVLRDGFEKLTNLEEFVSVQDELDLGHERRESFFVWSLWQKLKRLALHCQLATDNFWRHVAMLTELETIVLTIPHDIFQINSKAEYFKPTRRPLRVVVCFPEKCLGQIPSYMHDDWRELNPENSMSILVHPSRTSGPVERGAMWDGPSRRLIKPAAENNCLWN</sequence>
<protein>
    <recommendedName>
        <fullName evidence="4">F-box domain-containing protein</fullName>
    </recommendedName>
</protein>
<evidence type="ECO:0008006" key="4">
    <source>
        <dbReference type="Google" id="ProtNLM"/>
    </source>
</evidence>
<dbReference type="Proteomes" id="UP000799423">
    <property type="component" value="Unassembled WGS sequence"/>
</dbReference>
<evidence type="ECO:0000313" key="3">
    <source>
        <dbReference type="Proteomes" id="UP000799423"/>
    </source>
</evidence>
<keyword evidence="1" id="KW-0732">Signal</keyword>
<dbReference type="EMBL" id="MU006293">
    <property type="protein sequence ID" value="KAF2854264.1"/>
    <property type="molecule type" value="Genomic_DNA"/>
</dbReference>
<dbReference type="AlphaFoldDB" id="A0A6A7BFR8"/>
<organism evidence="2 3">
    <name type="scientific">Plenodomus tracheiphilus IPT5</name>
    <dbReference type="NCBI Taxonomy" id="1408161"/>
    <lineage>
        <taxon>Eukaryota</taxon>
        <taxon>Fungi</taxon>
        <taxon>Dikarya</taxon>
        <taxon>Ascomycota</taxon>
        <taxon>Pezizomycotina</taxon>
        <taxon>Dothideomycetes</taxon>
        <taxon>Pleosporomycetidae</taxon>
        <taxon>Pleosporales</taxon>
        <taxon>Pleosporineae</taxon>
        <taxon>Leptosphaeriaceae</taxon>
        <taxon>Plenodomus</taxon>
    </lineage>
</organism>
<proteinExistence type="predicted"/>
<evidence type="ECO:0000256" key="1">
    <source>
        <dbReference type="SAM" id="SignalP"/>
    </source>
</evidence>
<name>A0A6A7BFR8_9PLEO</name>
<evidence type="ECO:0000313" key="2">
    <source>
        <dbReference type="EMBL" id="KAF2854264.1"/>
    </source>
</evidence>
<accession>A0A6A7BFR8</accession>
<dbReference type="OrthoDB" id="6365676at2759"/>
<reference evidence="2" key="1">
    <citation type="submission" date="2020-01" db="EMBL/GenBank/DDBJ databases">
        <authorList>
            <consortium name="DOE Joint Genome Institute"/>
            <person name="Haridas S."/>
            <person name="Albert R."/>
            <person name="Binder M."/>
            <person name="Bloem J."/>
            <person name="Labutti K."/>
            <person name="Salamov A."/>
            <person name="Andreopoulos B."/>
            <person name="Baker S.E."/>
            <person name="Barry K."/>
            <person name="Bills G."/>
            <person name="Bluhm B.H."/>
            <person name="Cannon C."/>
            <person name="Castanera R."/>
            <person name="Culley D.E."/>
            <person name="Daum C."/>
            <person name="Ezra D."/>
            <person name="Gonzalez J.B."/>
            <person name="Henrissat B."/>
            <person name="Kuo A."/>
            <person name="Liang C."/>
            <person name="Lipzen A."/>
            <person name="Lutzoni F."/>
            <person name="Magnuson J."/>
            <person name="Mondo S."/>
            <person name="Nolan M."/>
            <person name="Ohm R."/>
            <person name="Pangilinan J."/>
            <person name="Park H.-J."/>
            <person name="Ramirez L."/>
            <person name="Alfaro M."/>
            <person name="Sun H."/>
            <person name="Tritt A."/>
            <person name="Yoshinaga Y."/>
            <person name="Zwiers L.-H."/>
            <person name="Turgeon B.G."/>
            <person name="Goodwin S.B."/>
            <person name="Spatafora J.W."/>
            <person name="Crous P.W."/>
            <person name="Grigoriev I.V."/>
        </authorList>
    </citation>
    <scope>NUCLEOTIDE SEQUENCE</scope>
    <source>
        <strain evidence="2">IPT5</strain>
    </source>
</reference>
<feature type="signal peptide" evidence="1">
    <location>
        <begin position="1"/>
        <end position="19"/>
    </location>
</feature>
<gene>
    <name evidence="2" type="ORF">T440DRAFT_465250</name>
</gene>